<dbReference type="EMBL" id="LAZR01024531">
    <property type="protein sequence ID" value="KKL74832.1"/>
    <property type="molecule type" value="Genomic_DNA"/>
</dbReference>
<accession>A0A0F9HI48</accession>
<name>A0A0F9HI48_9ZZZZ</name>
<organism evidence="1">
    <name type="scientific">marine sediment metagenome</name>
    <dbReference type="NCBI Taxonomy" id="412755"/>
    <lineage>
        <taxon>unclassified sequences</taxon>
        <taxon>metagenomes</taxon>
        <taxon>ecological metagenomes</taxon>
    </lineage>
</organism>
<gene>
    <name evidence="1" type="ORF">LCGC14_2060970</name>
</gene>
<evidence type="ECO:0000313" key="1">
    <source>
        <dbReference type="EMBL" id="KKL74832.1"/>
    </source>
</evidence>
<protein>
    <submittedName>
        <fullName evidence="1">Uncharacterized protein</fullName>
    </submittedName>
</protein>
<sequence>MPKYYVSSGELEKIVIADNPINACFKALLLCDGETIDKYRFFVDERGFRNSPIGVKQAKYCIKHNDVFVVDGEDNYLD</sequence>
<reference evidence="1" key="1">
    <citation type="journal article" date="2015" name="Nature">
        <title>Complex archaea that bridge the gap between prokaryotes and eukaryotes.</title>
        <authorList>
            <person name="Spang A."/>
            <person name="Saw J.H."/>
            <person name="Jorgensen S.L."/>
            <person name="Zaremba-Niedzwiedzka K."/>
            <person name="Martijn J."/>
            <person name="Lind A.E."/>
            <person name="van Eijk R."/>
            <person name="Schleper C."/>
            <person name="Guy L."/>
            <person name="Ettema T.J."/>
        </authorList>
    </citation>
    <scope>NUCLEOTIDE SEQUENCE</scope>
</reference>
<comment type="caution">
    <text evidence="1">The sequence shown here is derived from an EMBL/GenBank/DDBJ whole genome shotgun (WGS) entry which is preliminary data.</text>
</comment>
<dbReference type="AlphaFoldDB" id="A0A0F9HI48"/>
<proteinExistence type="predicted"/>